<reference evidence="2 3" key="1">
    <citation type="journal article" date="2012" name="BMC Genomics">
        <title>Comparative genomic analysis of the genus Staphylococcus including Staphylococcus aureus and its newly described sister species Staphylococcus simiae.</title>
        <authorList>
            <person name="Suzuki H."/>
            <person name="Lefebure T."/>
            <person name="Pavinski Bitar P."/>
            <person name="Stanhope M.J."/>
        </authorList>
    </citation>
    <scope>NUCLEOTIDE SEQUENCE [LARGE SCALE GENOMIC DNA]</scope>
    <source>
        <strain evidence="2 3">CCM 7213</strain>
    </source>
</reference>
<organism evidence="2 3">
    <name type="scientific">Staphylococcus simiae CCM 7213 = CCUG 51256</name>
    <dbReference type="NCBI Taxonomy" id="911238"/>
    <lineage>
        <taxon>Bacteria</taxon>
        <taxon>Bacillati</taxon>
        <taxon>Bacillota</taxon>
        <taxon>Bacilli</taxon>
        <taxon>Bacillales</taxon>
        <taxon>Staphylococcaceae</taxon>
        <taxon>Staphylococcus</taxon>
    </lineage>
</organism>
<dbReference type="PANTHER" id="PTHR48100:SF5">
    <property type="entry name" value="HISTIDINE PHOSPHATASE FAMILY PROTEIN"/>
    <property type="match status" value="1"/>
</dbReference>
<dbReference type="SMART" id="SM00855">
    <property type="entry name" value="PGAM"/>
    <property type="match status" value="1"/>
</dbReference>
<dbReference type="GO" id="GO:0016791">
    <property type="term" value="F:phosphatase activity"/>
    <property type="evidence" value="ECO:0007669"/>
    <property type="project" value="TreeGrafter"/>
</dbReference>
<dbReference type="EMBL" id="AEUN01000414">
    <property type="protein sequence ID" value="EHJ07922.1"/>
    <property type="molecule type" value="Genomic_DNA"/>
</dbReference>
<dbReference type="AlphaFoldDB" id="G5JIR9"/>
<accession>G5JIR9</accession>
<keyword evidence="3" id="KW-1185">Reference proteome</keyword>
<dbReference type="PATRIC" id="fig|911238.3.peg.1159"/>
<dbReference type="Gene3D" id="3.40.50.1240">
    <property type="entry name" value="Phosphoglycerate mutase-like"/>
    <property type="match status" value="1"/>
</dbReference>
<dbReference type="Pfam" id="PF00300">
    <property type="entry name" value="His_Phos_1"/>
    <property type="match status" value="1"/>
</dbReference>
<dbReference type="OrthoDB" id="9782128at2"/>
<name>G5JIR9_9STAP</name>
<feature type="binding site" evidence="1">
    <location>
        <position position="61"/>
    </location>
    <ligand>
        <name>substrate</name>
    </ligand>
</feature>
<evidence type="ECO:0000313" key="3">
    <source>
        <dbReference type="Proteomes" id="UP000005413"/>
    </source>
</evidence>
<dbReference type="InterPro" id="IPR050275">
    <property type="entry name" value="PGM_Phosphatase"/>
</dbReference>
<dbReference type="GO" id="GO:0005737">
    <property type="term" value="C:cytoplasm"/>
    <property type="evidence" value="ECO:0007669"/>
    <property type="project" value="TreeGrafter"/>
</dbReference>
<protein>
    <submittedName>
        <fullName evidence="2">Phosphoglycerate mutase</fullName>
    </submittedName>
</protein>
<dbReference type="SUPFAM" id="SSF53254">
    <property type="entry name" value="Phosphoglycerate mutase-like"/>
    <property type="match status" value="1"/>
</dbReference>
<evidence type="ECO:0000313" key="2">
    <source>
        <dbReference type="EMBL" id="EHJ07922.1"/>
    </source>
</evidence>
<gene>
    <name evidence="2" type="ORF">SS7213T_06786</name>
</gene>
<dbReference type="PROSITE" id="PS00175">
    <property type="entry name" value="PG_MUTASE"/>
    <property type="match status" value="1"/>
</dbReference>
<evidence type="ECO:0000256" key="1">
    <source>
        <dbReference type="PIRSR" id="PIRSR613078-2"/>
    </source>
</evidence>
<dbReference type="RefSeq" id="WP_002463929.1">
    <property type="nucleotide sequence ID" value="NZ_AEUN01000414.1"/>
</dbReference>
<dbReference type="Proteomes" id="UP000005413">
    <property type="component" value="Unassembled WGS sequence"/>
</dbReference>
<comment type="caution">
    <text evidence="2">The sequence shown here is derived from an EMBL/GenBank/DDBJ whole genome shotgun (WGS) entry which is preliminary data.</text>
</comment>
<dbReference type="InterPro" id="IPR001345">
    <property type="entry name" value="PG/BPGM_mutase_AS"/>
</dbReference>
<feature type="binding site" evidence="1">
    <location>
        <begin position="9"/>
        <end position="16"/>
    </location>
    <ligand>
        <name>substrate</name>
    </ligand>
</feature>
<proteinExistence type="predicted"/>
<dbReference type="InterPro" id="IPR013078">
    <property type="entry name" value="His_Pase_superF_clade-1"/>
</dbReference>
<dbReference type="PANTHER" id="PTHR48100">
    <property type="entry name" value="BROAD-SPECIFICITY PHOSPHATASE YOR283W-RELATED"/>
    <property type="match status" value="1"/>
</dbReference>
<dbReference type="CDD" id="cd07067">
    <property type="entry name" value="HP_PGM_like"/>
    <property type="match status" value="1"/>
</dbReference>
<sequence>MTKTLYLMRHGQTLFNFKGIIQGAGDSPLTELGISQAKKAKQYFDNLGITFDSFYSSTQERASDTLENVVPGTEYVRLKGLKEWHFGMFEGETVHLFDNIVQPEDLFGDRMVPFGGEAKAQVATRLVATMKDIMTNTSENALVVSHGTAIALFLRQYLTIEQAVKYNIGNCNILKFEYDDTNKSFKFIELIDPVV</sequence>
<dbReference type="InterPro" id="IPR029033">
    <property type="entry name" value="His_PPase_superfam"/>
</dbReference>